<feature type="transmembrane region" description="Helical" evidence="3">
    <location>
        <begin position="183"/>
        <end position="215"/>
    </location>
</feature>
<dbReference type="InterPro" id="IPR014032">
    <property type="entry name" value="Peptidase_A24A_bac"/>
</dbReference>
<gene>
    <name evidence="5" type="ORF">BKD30_03525</name>
</gene>
<dbReference type="GO" id="GO:0006465">
    <property type="term" value="P:signal peptide processing"/>
    <property type="evidence" value="ECO:0007669"/>
    <property type="project" value="TreeGrafter"/>
</dbReference>
<feature type="domain" description="Prepilin type IV endopeptidase peptidase" evidence="4">
    <location>
        <begin position="104"/>
        <end position="212"/>
    </location>
</feature>
<proteinExistence type="inferred from homology"/>
<feature type="transmembrane region" description="Helical" evidence="3">
    <location>
        <begin position="99"/>
        <end position="117"/>
    </location>
</feature>
<keyword evidence="6" id="KW-1185">Reference proteome</keyword>
<name>A0A1R1LJS0_9MICC</name>
<evidence type="ECO:0000256" key="2">
    <source>
        <dbReference type="RuleBase" id="RU003793"/>
    </source>
</evidence>
<comment type="similarity">
    <text evidence="1 2">Belongs to the peptidase A24 family.</text>
</comment>
<evidence type="ECO:0000313" key="5">
    <source>
        <dbReference type="EMBL" id="OMH27783.1"/>
    </source>
</evidence>
<evidence type="ECO:0000256" key="1">
    <source>
        <dbReference type="ARBA" id="ARBA00005801"/>
    </source>
</evidence>
<organism evidence="5 6">
    <name type="scientific">Tersicoccus phoenicis</name>
    <dbReference type="NCBI Taxonomy" id="554083"/>
    <lineage>
        <taxon>Bacteria</taxon>
        <taxon>Bacillati</taxon>
        <taxon>Actinomycetota</taxon>
        <taxon>Actinomycetes</taxon>
        <taxon>Micrococcales</taxon>
        <taxon>Micrococcaceae</taxon>
        <taxon>Tersicoccus</taxon>
    </lineage>
</organism>
<dbReference type="PANTHER" id="PTHR30487">
    <property type="entry name" value="TYPE 4 PREPILIN-LIKE PROTEINS LEADER PEPTIDE-PROCESSING ENZYME"/>
    <property type="match status" value="1"/>
</dbReference>
<dbReference type="PANTHER" id="PTHR30487:SF0">
    <property type="entry name" value="PREPILIN LEADER PEPTIDASE_N-METHYLTRANSFERASE-RELATED"/>
    <property type="match status" value="1"/>
</dbReference>
<keyword evidence="3" id="KW-0472">Membrane</keyword>
<reference evidence="5 6" key="1">
    <citation type="submission" date="2016-12" db="EMBL/GenBank/DDBJ databases">
        <title>Draft genome of Tersicoccus phoenicis 1P05MA.</title>
        <authorList>
            <person name="Nakajima Y."/>
            <person name="Yoshizawa S."/>
            <person name="Nakamura K."/>
            <person name="Ogura Y."/>
            <person name="Hayashi T."/>
            <person name="Kogure K."/>
        </authorList>
    </citation>
    <scope>NUCLEOTIDE SEQUENCE [LARGE SCALE GENOMIC DNA]</scope>
    <source>
        <strain evidence="5 6">1p05MA</strain>
    </source>
</reference>
<protein>
    <recommendedName>
        <fullName evidence="4">Prepilin type IV endopeptidase peptidase domain-containing protein</fullName>
    </recommendedName>
</protein>
<evidence type="ECO:0000259" key="4">
    <source>
        <dbReference type="Pfam" id="PF01478"/>
    </source>
</evidence>
<dbReference type="PRINTS" id="PR00864">
    <property type="entry name" value="PREPILNPTASE"/>
</dbReference>
<dbReference type="EMBL" id="MRDE01000016">
    <property type="protein sequence ID" value="OMH27783.1"/>
    <property type="molecule type" value="Genomic_DNA"/>
</dbReference>
<accession>A0A1R1LJS0</accession>
<dbReference type="Pfam" id="PF01478">
    <property type="entry name" value="Peptidase_A24"/>
    <property type="match status" value="1"/>
</dbReference>
<dbReference type="GO" id="GO:0005886">
    <property type="term" value="C:plasma membrane"/>
    <property type="evidence" value="ECO:0007669"/>
    <property type="project" value="TreeGrafter"/>
</dbReference>
<keyword evidence="3" id="KW-0812">Transmembrane</keyword>
<dbReference type="InterPro" id="IPR000045">
    <property type="entry name" value="Prepilin_IV_endopep_pep"/>
</dbReference>
<dbReference type="Gene3D" id="1.20.120.1220">
    <property type="match status" value="1"/>
</dbReference>
<dbReference type="Proteomes" id="UP000187085">
    <property type="component" value="Unassembled WGS sequence"/>
</dbReference>
<dbReference type="STRING" id="554083.BKD30_03525"/>
<dbReference type="AlphaFoldDB" id="A0A1R1LJS0"/>
<evidence type="ECO:0000313" key="6">
    <source>
        <dbReference type="Proteomes" id="UP000187085"/>
    </source>
</evidence>
<evidence type="ECO:0000256" key="3">
    <source>
        <dbReference type="SAM" id="Phobius"/>
    </source>
</evidence>
<sequence length="245" mass="24410">MLVLAGVVGLAAGRYARHLVTMFEPAAWGAAERESTAAGSVAGSAAPASAAPASAATAATAAGAVEVAASRPPRRALLELLTALVFAALTWRFGLSPALPVLLFVATVGIALAVIDLRHRRLPNAVVLPSLGITALLVVAAAVARADGGSVARAALGSVILFALYLLLALINPAGMGMGDVKLAALIGLVLAFQGWSTMVVGAFFGFAVGAVVSIGVLVTRRGGLRSTIPFGPSMLVGALLASLV</sequence>
<feature type="transmembrane region" description="Helical" evidence="3">
    <location>
        <begin position="124"/>
        <end position="144"/>
    </location>
</feature>
<feature type="transmembrane region" description="Helical" evidence="3">
    <location>
        <begin position="150"/>
        <end position="171"/>
    </location>
</feature>
<dbReference type="InterPro" id="IPR050882">
    <property type="entry name" value="Prepilin_peptidase/N-MTase"/>
</dbReference>
<dbReference type="GO" id="GO:0004190">
    <property type="term" value="F:aspartic-type endopeptidase activity"/>
    <property type="evidence" value="ECO:0007669"/>
    <property type="project" value="InterPro"/>
</dbReference>
<comment type="caution">
    <text evidence="5">The sequence shown here is derived from an EMBL/GenBank/DDBJ whole genome shotgun (WGS) entry which is preliminary data.</text>
</comment>
<keyword evidence="3" id="KW-1133">Transmembrane helix</keyword>